<sequence>MITKRTLPGYIWFDGHTDFVTHFKEKLYLDPDSDFMDFLIAKRRRERELIRAEIRLKMEKKLAKVRKTYDQEEEQEEIRKCYEV</sequence>
<accession>A0A0F9J683</accession>
<dbReference type="EMBL" id="LAZR01018857">
    <property type="protein sequence ID" value="KKL94712.1"/>
    <property type="molecule type" value="Genomic_DNA"/>
</dbReference>
<protein>
    <submittedName>
        <fullName evidence="1">Uncharacterized protein</fullName>
    </submittedName>
</protein>
<organism evidence="1">
    <name type="scientific">marine sediment metagenome</name>
    <dbReference type="NCBI Taxonomy" id="412755"/>
    <lineage>
        <taxon>unclassified sequences</taxon>
        <taxon>metagenomes</taxon>
        <taxon>ecological metagenomes</taxon>
    </lineage>
</organism>
<reference evidence="1" key="1">
    <citation type="journal article" date="2015" name="Nature">
        <title>Complex archaea that bridge the gap between prokaryotes and eukaryotes.</title>
        <authorList>
            <person name="Spang A."/>
            <person name="Saw J.H."/>
            <person name="Jorgensen S.L."/>
            <person name="Zaremba-Niedzwiedzka K."/>
            <person name="Martijn J."/>
            <person name="Lind A.E."/>
            <person name="van Eijk R."/>
            <person name="Schleper C."/>
            <person name="Guy L."/>
            <person name="Ettema T.J."/>
        </authorList>
    </citation>
    <scope>NUCLEOTIDE SEQUENCE</scope>
</reference>
<gene>
    <name evidence="1" type="ORF">LCGC14_1861930</name>
</gene>
<proteinExistence type="predicted"/>
<comment type="caution">
    <text evidence="1">The sequence shown here is derived from an EMBL/GenBank/DDBJ whole genome shotgun (WGS) entry which is preliminary data.</text>
</comment>
<name>A0A0F9J683_9ZZZZ</name>
<dbReference type="AlphaFoldDB" id="A0A0F9J683"/>
<evidence type="ECO:0000313" key="1">
    <source>
        <dbReference type="EMBL" id="KKL94712.1"/>
    </source>
</evidence>